<organism evidence="7">
    <name type="scientific">Hymenolepis diminuta</name>
    <name type="common">Rat tapeworm</name>
    <dbReference type="NCBI Taxonomy" id="6216"/>
    <lineage>
        <taxon>Eukaryota</taxon>
        <taxon>Metazoa</taxon>
        <taxon>Spiralia</taxon>
        <taxon>Lophotrochozoa</taxon>
        <taxon>Platyhelminthes</taxon>
        <taxon>Cestoda</taxon>
        <taxon>Eucestoda</taxon>
        <taxon>Cyclophyllidea</taxon>
        <taxon>Hymenolepididae</taxon>
        <taxon>Hymenolepis</taxon>
    </lineage>
</organism>
<gene>
    <name evidence="5" type="ORF">HDID_LOCUS6549</name>
</gene>
<dbReference type="PANTHER" id="PTHR13799:SF13">
    <property type="entry name" value="NIF3-LIKE PROTEIN 1"/>
    <property type="match status" value="1"/>
</dbReference>
<dbReference type="Proteomes" id="UP000274504">
    <property type="component" value="Unassembled WGS sequence"/>
</dbReference>
<evidence type="ECO:0000313" key="5">
    <source>
        <dbReference type="EMBL" id="VDL58867.1"/>
    </source>
</evidence>
<dbReference type="PANTHER" id="PTHR13799">
    <property type="entry name" value="NGG1 INTERACTING FACTOR 3"/>
    <property type="match status" value="1"/>
</dbReference>
<dbReference type="GO" id="GO:0046872">
    <property type="term" value="F:metal ion binding"/>
    <property type="evidence" value="ECO:0007669"/>
    <property type="project" value="UniProtKB-KW"/>
</dbReference>
<reference evidence="5 6" key="2">
    <citation type="submission" date="2018-11" db="EMBL/GenBank/DDBJ databases">
        <authorList>
            <consortium name="Pathogen Informatics"/>
        </authorList>
    </citation>
    <scope>NUCLEOTIDE SEQUENCE [LARGE SCALE GENOMIC DNA]</scope>
</reference>
<proteinExistence type="inferred from homology"/>
<evidence type="ECO:0000256" key="3">
    <source>
        <dbReference type="PIRSR" id="PIRSR602678-1"/>
    </source>
</evidence>
<protein>
    <recommendedName>
        <fullName evidence="2">NIF3-like protein 1</fullName>
    </recommendedName>
</protein>
<comment type="similarity">
    <text evidence="1">Belongs to the GTP cyclohydrolase I type 2/NIF3 family.</text>
</comment>
<evidence type="ECO:0000256" key="2">
    <source>
        <dbReference type="ARBA" id="ARBA00019069"/>
    </source>
</evidence>
<name>A0A0R3SNN6_HYMDI</name>
<evidence type="ECO:0000256" key="4">
    <source>
        <dbReference type="SAM" id="SignalP"/>
    </source>
</evidence>
<sequence>MNSIGRTTGVVFFFIYLSEITVTGDAPKCLDIKLEDSVIFLPEEGAGRIALLNEGHTISGIVESFKKLLDTSLLKVALGYGKTFDSPVSALAVCAGSGGSMFTHEPMAQVADLLFTGEASYHDQLDAVSRGNTIITAGHSVSERGYLTQRLKPWLAKEIATLTDAQIPIDISSKDTEPGIYVC</sequence>
<feature type="chain" id="PRO_5043131381" description="NIF3-like protein 1" evidence="4">
    <location>
        <begin position="24"/>
        <end position="183"/>
    </location>
</feature>
<dbReference type="WBParaSite" id="HDID_0000655101-mRNA-1">
    <property type="protein sequence ID" value="HDID_0000655101-mRNA-1"/>
    <property type="gene ID" value="HDID_0000655101"/>
</dbReference>
<keyword evidence="3" id="KW-0479">Metal-binding</keyword>
<dbReference type="AlphaFoldDB" id="A0A0R3SNN6"/>
<dbReference type="OrthoDB" id="3345469at2759"/>
<dbReference type="Gene3D" id="3.40.1390.30">
    <property type="entry name" value="NIF3 (NGG1p interacting factor 3)-like"/>
    <property type="match status" value="1"/>
</dbReference>
<dbReference type="GO" id="GO:0005739">
    <property type="term" value="C:mitochondrion"/>
    <property type="evidence" value="ECO:0007669"/>
    <property type="project" value="TreeGrafter"/>
</dbReference>
<reference evidence="7" key="1">
    <citation type="submission" date="2017-02" db="UniProtKB">
        <authorList>
            <consortium name="WormBaseParasite"/>
        </authorList>
    </citation>
    <scope>IDENTIFICATION</scope>
</reference>
<dbReference type="InterPro" id="IPR036069">
    <property type="entry name" value="DUF34/NIF3_sf"/>
</dbReference>
<dbReference type="STRING" id="6216.A0A0R3SNN6"/>
<feature type="binding site" evidence="3">
    <location>
        <position position="143"/>
    </location>
    <ligand>
        <name>a divalent metal cation</name>
        <dbReference type="ChEBI" id="CHEBI:60240"/>
        <label>1</label>
    </ligand>
</feature>
<dbReference type="EMBL" id="UYSG01005910">
    <property type="protein sequence ID" value="VDL58867.1"/>
    <property type="molecule type" value="Genomic_DNA"/>
</dbReference>
<keyword evidence="4" id="KW-0732">Signal</keyword>
<dbReference type="SUPFAM" id="SSF102705">
    <property type="entry name" value="NIF3 (NGG1p interacting factor 3)-like"/>
    <property type="match status" value="1"/>
</dbReference>
<feature type="binding site" evidence="3">
    <location>
        <position position="139"/>
    </location>
    <ligand>
        <name>a divalent metal cation</name>
        <dbReference type="ChEBI" id="CHEBI:60240"/>
        <label>1</label>
    </ligand>
</feature>
<dbReference type="InterPro" id="IPR002678">
    <property type="entry name" value="DUF34/NIF3"/>
</dbReference>
<dbReference type="Pfam" id="PF01784">
    <property type="entry name" value="DUF34_NIF3"/>
    <property type="match status" value="1"/>
</dbReference>
<accession>A0A0R3SNN6</accession>
<evidence type="ECO:0000313" key="6">
    <source>
        <dbReference type="Proteomes" id="UP000274504"/>
    </source>
</evidence>
<evidence type="ECO:0000313" key="7">
    <source>
        <dbReference type="WBParaSite" id="HDID_0000655101-mRNA-1"/>
    </source>
</evidence>
<feature type="signal peptide" evidence="4">
    <location>
        <begin position="1"/>
        <end position="23"/>
    </location>
</feature>
<evidence type="ECO:0000256" key="1">
    <source>
        <dbReference type="ARBA" id="ARBA00006964"/>
    </source>
</evidence>